<protein>
    <submittedName>
        <fullName evidence="1">Uncharacterized protein</fullName>
    </submittedName>
</protein>
<dbReference type="RefSeq" id="WP_350410346.1">
    <property type="nucleotide sequence ID" value="NZ_JBEOKT010000001.1"/>
</dbReference>
<organism evidence="1 2">
    <name type="scientific">Pontibacter populi</name>
    <dbReference type="NCBI Taxonomy" id="890055"/>
    <lineage>
        <taxon>Bacteria</taxon>
        <taxon>Pseudomonadati</taxon>
        <taxon>Bacteroidota</taxon>
        <taxon>Cytophagia</taxon>
        <taxon>Cytophagales</taxon>
        <taxon>Hymenobacteraceae</taxon>
        <taxon>Pontibacter</taxon>
    </lineage>
</organism>
<evidence type="ECO:0000313" key="2">
    <source>
        <dbReference type="Proteomes" id="UP001476807"/>
    </source>
</evidence>
<accession>A0ABV1RP89</accession>
<gene>
    <name evidence="1" type="ORF">ABS362_01450</name>
</gene>
<comment type="caution">
    <text evidence="1">The sequence shown here is derived from an EMBL/GenBank/DDBJ whole genome shotgun (WGS) entry which is preliminary data.</text>
</comment>
<proteinExistence type="predicted"/>
<dbReference type="EMBL" id="JBEOKT010000001">
    <property type="protein sequence ID" value="MER2996189.1"/>
    <property type="molecule type" value="Genomic_DNA"/>
</dbReference>
<name>A0ABV1RP89_9BACT</name>
<dbReference type="PROSITE" id="PS51257">
    <property type="entry name" value="PROKAR_LIPOPROTEIN"/>
    <property type="match status" value="1"/>
</dbReference>
<reference evidence="1 2" key="1">
    <citation type="submission" date="2024-06" db="EMBL/GenBank/DDBJ databases">
        <title>Pontibacter populi HYL7-15.</title>
        <authorList>
            <person name="Kim M.K."/>
        </authorList>
    </citation>
    <scope>NUCLEOTIDE SEQUENCE [LARGE SCALE GENOMIC DNA]</scope>
    <source>
        <strain evidence="1 2">HYL7-15</strain>
    </source>
</reference>
<dbReference type="SUPFAM" id="SSF101898">
    <property type="entry name" value="NHL repeat"/>
    <property type="match status" value="1"/>
</dbReference>
<sequence>MLIKLFTLYVYLQSALCGCGPDRRNSDFERLRKEYKVTIDKIGQLDIRIKESSGLARATDSIFITHPDGGSAPELYLANLKGELLQTISLPIANKDWEDLAQDENGNLYIGDFGNNANQRRDLKIYSLDGASKKVTDTIAFSFADQAEFPPPRHRQHYDLEAFFYSNDSLYLFTKSRASKSITQLYKLPVSGAEQTIVPSGKIRVKSPVTAADIAAESNLFALLGYGRLYLFKPDGETISFNGKRYCLPVGRTGQAEAVLFISQEQLLITNEKGKLYLITIRPKKTATD</sequence>
<keyword evidence="2" id="KW-1185">Reference proteome</keyword>
<evidence type="ECO:0000313" key="1">
    <source>
        <dbReference type="EMBL" id="MER2996189.1"/>
    </source>
</evidence>
<dbReference type="Proteomes" id="UP001476807">
    <property type="component" value="Unassembled WGS sequence"/>
</dbReference>